<evidence type="ECO:0000256" key="2">
    <source>
        <dbReference type="ARBA" id="ARBA00023015"/>
    </source>
</evidence>
<dbReference type="Pfam" id="PF00196">
    <property type="entry name" value="GerE"/>
    <property type="match status" value="1"/>
</dbReference>
<dbReference type="EMBL" id="JAJSBI010000020">
    <property type="protein sequence ID" value="MCD9878222.1"/>
    <property type="molecule type" value="Genomic_DNA"/>
</dbReference>
<dbReference type="SMART" id="SM00421">
    <property type="entry name" value="HTH_LUXR"/>
    <property type="match status" value="1"/>
</dbReference>
<comment type="caution">
    <text evidence="8">The sequence shown here is derived from an EMBL/GenBank/DDBJ whole genome shotgun (WGS) entry which is preliminary data.</text>
</comment>
<evidence type="ECO:0000259" key="7">
    <source>
        <dbReference type="PROSITE" id="PS50110"/>
    </source>
</evidence>
<comment type="caution">
    <text evidence="5">Lacks conserved residue(s) required for the propagation of feature annotation.</text>
</comment>
<reference evidence="8" key="1">
    <citation type="submission" date="2021-12" db="EMBL/GenBank/DDBJ databases">
        <authorList>
            <person name="Lee J.-H."/>
            <person name="Kim S.-B."/>
        </authorList>
    </citation>
    <scope>NUCLEOTIDE SEQUENCE</scope>
    <source>
        <strain evidence="8">NR30</strain>
    </source>
</reference>
<dbReference type="InterPro" id="IPR000792">
    <property type="entry name" value="Tscrpt_reg_LuxR_C"/>
</dbReference>
<keyword evidence="4" id="KW-0804">Transcription</keyword>
<accession>A0A9Q3VUY2</accession>
<dbReference type="SUPFAM" id="SSF46894">
    <property type="entry name" value="C-terminal effector domain of the bipartite response regulators"/>
    <property type="match status" value="1"/>
</dbReference>
<dbReference type="RefSeq" id="WP_232652446.1">
    <property type="nucleotide sequence ID" value="NZ_JAJSBI010000020.1"/>
</dbReference>
<dbReference type="InterPro" id="IPR036388">
    <property type="entry name" value="WH-like_DNA-bd_sf"/>
</dbReference>
<dbReference type="InterPro" id="IPR039420">
    <property type="entry name" value="WalR-like"/>
</dbReference>
<dbReference type="InterPro" id="IPR016032">
    <property type="entry name" value="Sig_transdc_resp-reg_C-effctor"/>
</dbReference>
<evidence type="ECO:0000256" key="3">
    <source>
        <dbReference type="ARBA" id="ARBA00023125"/>
    </source>
</evidence>
<dbReference type="Pfam" id="PF00072">
    <property type="entry name" value="Response_reg"/>
    <property type="match status" value="1"/>
</dbReference>
<evidence type="ECO:0000256" key="4">
    <source>
        <dbReference type="ARBA" id="ARBA00023163"/>
    </source>
</evidence>
<dbReference type="Gene3D" id="1.10.10.10">
    <property type="entry name" value="Winged helix-like DNA-binding domain superfamily/Winged helix DNA-binding domain"/>
    <property type="match status" value="1"/>
</dbReference>
<sequence length="217" mass="23284">MSEEKTLSARHIAVIADPFPISRAAVASLLRRSGAVDEAQEAKTRQDALDLVRRLRADMLVTEVDLAGRGDGVQLCRQVKGLARPPTVLMFTGADDPAVVAACLAGGADGFVHRTASPERLVRAVEALAAGRHVWYLREHAGLAPESGAQPRVPGMTAREQQILGLLLGRYSNDEIAAELHLARQTVKNHVSNVLAKLGVANRRELLARRDPLATAS</sequence>
<dbReference type="PROSITE" id="PS50110">
    <property type="entry name" value="RESPONSE_REGULATORY"/>
    <property type="match status" value="1"/>
</dbReference>
<dbReference type="InterPro" id="IPR058245">
    <property type="entry name" value="NreC/VraR/RcsB-like_REC"/>
</dbReference>
<organism evidence="8 9">
    <name type="scientific">Streptomyces guryensis</name>
    <dbReference type="NCBI Taxonomy" id="2886947"/>
    <lineage>
        <taxon>Bacteria</taxon>
        <taxon>Bacillati</taxon>
        <taxon>Actinomycetota</taxon>
        <taxon>Actinomycetes</taxon>
        <taxon>Kitasatosporales</taxon>
        <taxon>Streptomycetaceae</taxon>
        <taxon>Streptomyces</taxon>
    </lineage>
</organism>
<dbReference type="PANTHER" id="PTHR43214:SF41">
    <property type="entry name" value="NITRATE_NITRITE RESPONSE REGULATOR PROTEIN NARP"/>
    <property type="match status" value="1"/>
</dbReference>
<dbReference type="CDD" id="cd17535">
    <property type="entry name" value="REC_NarL-like"/>
    <property type="match status" value="1"/>
</dbReference>
<dbReference type="SMART" id="SM00448">
    <property type="entry name" value="REC"/>
    <property type="match status" value="1"/>
</dbReference>
<dbReference type="GO" id="GO:0000160">
    <property type="term" value="P:phosphorelay signal transduction system"/>
    <property type="evidence" value="ECO:0007669"/>
    <property type="project" value="InterPro"/>
</dbReference>
<dbReference type="InterPro" id="IPR011006">
    <property type="entry name" value="CheY-like_superfamily"/>
</dbReference>
<keyword evidence="1" id="KW-0597">Phosphoprotein</keyword>
<protein>
    <submittedName>
        <fullName evidence="8">Response regulator transcription factor</fullName>
    </submittedName>
</protein>
<dbReference type="GO" id="GO:0006355">
    <property type="term" value="P:regulation of DNA-templated transcription"/>
    <property type="evidence" value="ECO:0007669"/>
    <property type="project" value="InterPro"/>
</dbReference>
<dbReference type="PANTHER" id="PTHR43214">
    <property type="entry name" value="TWO-COMPONENT RESPONSE REGULATOR"/>
    <property type="match status" value="1"/>
</dbReference>
<gene>
    <name evidence="8" type="ORF">LJ657_32325</name>
</gene>
<keyword evidence="3" id="KW-0238">DNA-binding</keyword>
<keyword evidence="9" id="KW-1185">Reference proteome</keyword>
<dbReference type="Gene3D" id="3.40.50.2300">
    <property type="match status" value="1"/>
</dbReference>
<dbReference type="GO" id="GO:0003677">
    <property type="term" value="F:DNA binding"/>
    <property type="evidence" value="ECO:0007669"/>
    <property type="project" value="UniProtKB-KW"/>
</dbReference>
<dbReference type="PRINTS" id="PR00038">
    <property type="entry name" value="HTHLUXR"/>
</dbReference>
<evidence type="ECO:0000256" key="5">
    <source>
        <dbReference type="PROSITE-ProRule" id="PRU00169"/>
    </source>
</evidence>
<evidence type="ECO:0000313" key="9">
    <source>
        <dbReference type="Proteomes" id="UP001108029"/>
    </source>
</evidence>
<dbReference type="Proteomes" id="UP001108029">
    <property type="component" value="Unassembled WGS sequence"/>
</dbReference>
<dbReference type="PROSITE" id="PS50043">
    <property type="entry name" value="HTH_LUXR_2"/>
    <property type="match status" value="1"/>
</dbReference>
<proteinExistence type="predicted"/>
<evidence type="ECO:0000259" key="6">
    <source>
        <dbReference type="PROSITE" id="PS50043"/>
    </source>
</evidence>
<name>A0A9Q3VUY2_9ACTN</name>
<dbReference type="AlphaFoldDB" id="A0A9Q3VUY2"/>
<dbReference type="CDD" id="cd06170">
    <property type="entry name" value="LuxR_C_like"/>
    <property type="match status" value="1"/>
</dbReference>
<evidence type="ECO:0000256" key="1">
    <source>
        <dbReference type="ARBA" id="ARBA00022553"/>
    </source>
</evidence>
<evidence type="ECO:0000313" key="8">
    <source>
        <dbReference type="EMBL" id="MCD9878222.1"/>
    </source>
</evidence>
<feature type="domain" description="HTH luxR-type" evidence="6">
    <location>
        <begin position="149"/>
        <end position="214"/>
    </location>
</feature>
<keyword evidence="2" id="KW-0805">Transcription regulation</keyword>
<feature type="domain" description="Response regulatory" evidence="7">
    <location>
        <begin position="12"/>
        <end position="129"/>
    </location>
</feature>
<dbReference type="SUPFAM" id="SSF52172">
    <property type="entry name" value="CheY-like"/>
    <property type="match status" value="1"/>
</dbReference>
<dbReference type="InterPro" id="IPR001789">
    <property type="entry name" value="Sig_transdc_resp-reg_receiver"/>
</dbReference>